<name>A0A1C5GAS9_MICEH</name>
<evidence type="ECO:0000256" key="3">
    <source>
        <dbReference type="ARBA" id="ARBA00022450"/>
    </source>
</evidence>
<dbReference type="InterPro" id="IPR009081">
    <property type="entry name" value="PP-bd_ACP"/>
</dbReference>
<dbReference type="InterPro" id="IPR015083">
    <property type="entry name" value="NorB/c/GfsB-D-like_docking"/>
</dbReference>
<feature type="region of interest" description="C-terminal hotdog fold" evidence="9">
    <location>
        <begin position="1063"/>
        <end position="1200"/>
    </location>
</feature>
<dbReference type="PANTHER" id="PTHR43775:SF51">
    <property type="entry name" value="INACTIVE PHENOLPHTHIOCEROL SYNTHESIS POLYKETIDE SYNTHASE TYPE I PKS1-RELATED"/>
    <property type="match status" value="1"/>
</dbReference>
<dbReference type="GeneID" id="95803025"/>
<gene>
    <name evidence="13" type="ORF">GA0070610_3271</name>
</gene>
<evidence type="ECO:0000259" key="12">
    <source>
        <dbReference type="PROSITE" id="PS52019"/>
    </source>
</evidence>
<keyword evidence="5 13" id="KW-0808">Transferase</keyword>
<evidence type="ECO:0000313" key="14">
    <source>
        <dbReference type="Proteomes" id="UP000198251"/>
    </source>
</evidence>
<dbReference type="InterPro" id="IPR020806">
    <property type="entry name" value="PKS_PP-bd"/>
</dbReference>
<accession>A0A1C5GAS9</accession>
<feature type="domain" description="Ketosynthase family 3 (KS3)" evidence="11">
    <location>
        <begin position="4827"/>
        <end position="5247"/>
    </location>
</feature>
<feature type="domain" description="Carrier" evidence="10">
    <location>
        <begin position="1678"/>
        <end position="1756"/>
    </location>
</feature>
<dbReference type="Gene3D" id="3.40.50.720">
    <property type="entry name" value="NAD(P)-binding Rossmann-like Domain"/>
    <property type="match status" value="4"/>
</dbReference>
<dbReference type="NCBIfam" id="NF045894">
    <property type="entry name" value="PKS_plus_SDR"/>
    <property type="match status" value="2"/>
</dbReference>
<dbReference type="Pfam" id="PF00550">
    <property type="entry name" value="PP-binding"/>
    <property type="match status" value="4"/>
</dbReference>
<dbReference type="Pfam" id="PF18369">
    <property type="entry name" value="PKS_DE"/>
    <property type="match status" value="3"/>
</dbReference>
<sequence>MANEAKLREYLKRVTADLHETSERLRAVDEQNHEPIAIVGMGCRYPGGVRTPEALWRLVESGVDAVTPFPADRGWDVENLYDPDPDAHGKSYTREGGFLHDAGEFDGGFFGISPREALAMDPQQRLLLEVAWETVERAGIAADSLKGSRTGVFTGVMYHDYVSRLNGVPEEVEAFVGTGNHGSVVSGRIAYTFGFEGPAVTVDTACSSSLVAMHLAVQALRSGECTLALAGGVTVMSSPDTFVGFSRQRGLSPDGRCKSFAATADGTGWSEGAGLLLLERLSDAQRNGHRVLAVVRGSAVNQDGASNGLTAPHGPSQQRVIRQALANARLAPADVDAVEAHGTGTRLGDPIEAQALLATYGRDRADDQPLWLGSIKSNLGHTQAAAGVAGVIKMVMAMRHGVLPRTLHVDEPSPHVDWSAGAVSLLREPRPWPRATRPMRAGVSSFGVSGTNAHVIVEAAPTAPQATAGTDAVAGPDPLPCVVSARSAAALGAQADRLRSWLAEHPDAAPAAVGRALATGRSVLEHRAVVLGADRDELLAGLGALADGVPAASVRRGVASPTRVAVLCTGQGAQRVGMGQRLYAAFPAFAEAFDAACAELDKHLDRPVRAVLDGPADVLDRTGYAQAALFAVEVAAYRLVESWGVVPDFVAGHSVGEVAAAHVAGVLSLPDAARLVAARGTLMQALPTGGAMVSIRATEAEVRAHLATVGGTAGAGLAAVNGPESVVVSGDEDAVLAVAAHFAALGRSTKRLRVSHAFHSARMDPMLDAFADVLGQLTFAAPRIPVVSTVTGAVLDPDEVRSPAYWLRNVRDTVRFDAVVTTMRELGVGAYVEVGPGGVLCALTQEIVGADQAVCAPMLRAEHDEAATALAAAATVWARGVPVDWAALFDGPPVPVDLPTYAFQRERYWLLPLPQPADVTAAGLTPTGHPLLGAVFRSADGDEVTLTGRLSVQTQPWLAEHAVRDVVLFPGTGFVELALRAGAEVGADRLAELTLQAPLVLPETGGVDVQVAAERTGGGSWQLTVHARRSGTDDLWVRHATGLLAPEPGEDTGTLAQWPPSGATALDVSELTGRAAQAGFAYGPAFQGLRAAWRVGADVYAEVALPEPAADEAGAYGLHPALLDAAVQAVGLGIVDPGEARLPFAWSDVTLSAHGAATLRVRLTPTGADTVAMLVADTAGEPVARVGALVLRPLPTGDLTSGGSPWRRSLFRLDWPRHAGGAGITDGTTWAVLGDRPAPLPAGLPVARHADLDALFAAGVPDVVLLPVAGAAATGPGPVHDLLAEVLAVLQGWLAAERHTGGSRLVVLTSGAVAVDDADVTDLAGAAVWGLLRSAQAEHPGRFLVVDVDDREHSPAALAGLLRTDEPQAAVRDGVVRVPRLVAAPEPDAPAPSLDPEGTVLVTGGTGALGALTARHLVTRHGVRHLVLTSRRGADAEGAADLLADLADLGATATVEACDAADRAALAALLERIDPAHPLTGVVHTAGVLADRTLTSLTAESLAGVLRPKVDAAANLHELTAGSGLALFVTYSSAAGVTGSPGQANYAAANAFLDALAHRRRAAGLPAHSLAWGPWAESGGGMTAGLDRADTDRLARAGVRPLPEADGLALFDAALLTGLPATVPMALDGPGLRAQAEAGTLPSVLRGLVRAPRRRAARSGPAETAALTERLAGLDREERAAALLRLVLDQVAAVLGYADAAAVEATRPFTELGFDSLTAVELRNRLGAVTGLRLPATLVFDHPTPLALADHLDAETGTDAGALPTPVAAVAALDEPIAIVGMSCRYPGGVRSPEQLWDLLVAGGDGITGFPADRGWDVEDLYDPSGTRRGSSYAREGGFLADAGDFDADLFKISPHEALAMDPQQRLLLETSWEALEDARIDPLALRGRPVGVFAGMMYHNHAAGLADVPETLDGYLGVGTASSVLSGRVAYSFGFEGPAVTVDTACSSSLVALHLAVQALRSGECDLALAGGVTVMATPETFIDFSRQRGMAPDGRCKSFSDAADGTGWSEGVGVLLVQRLSDARRDGRRVLAVVRGSAVNQDGASNGLTAPNGPSQQRVIRQALANARLGVADVDVVEAHGTGTTLGDPIEAQALLATYGQDRDEPFLLGSVKSNIGHTQAAAGVAGIIKMIMAMRYGTVPATLHVDEPSSHVDWSSGAVELVTQAREWPGVGRARRAAVSSFGISGTNAHVIIEQAEPEPAAASAAPVGLPVPWMLSGRSERGLAGQAGRLASFARDRGLSPVDVSWSLATTRAALEHRAVVWGSDVDELVAGLSAVAEGRVSGVVSAGRRAVLFTGQGSQRVGMGRELYDAFPVFAASFDAVCAEIDPHLPRALREVAFAEPGSEAAALLDQTVFAQAGLFAVEVALWELLSSWGVRADYLAGHSIGEVTAAYVSGMLSLSDACTLVAARGRLMQALPAGGVMAAVGAPEADVREIIGASGAAVDVAAVNGPASVVASGAAGEVASVVAACRERGWRTKELSVSHAFHSRLMEPMLDEFASVVAGLSWQPPRVPIVSNVTGAVADAGEITEPGYWVRHVRQAVRFADGVAALREQGVDTFLEVGPDATLTAMVAEIVGDAGVRRVAVSRRDQPEVGALTSALGQLWVAGVPVDWAAYHGQTGARPRVVDLPTYAFDHRRYWINAGTRSYHAPVARRTAADEDFWRAIEAEDLTTLAESLAVDADAPLADVLPALSTWRRRRDAEAALDSWRYRVAWQPLTDDPARAEASDFLLVVPADADAVVTDWAAALGAAGGRIVEVDAACDRKRLAHDLVEASTGHDGNPLPVLSLLALDNRPYAGSGSVPAGLAGTVALAQALGDAGITARLWIATRGAVAVGPRDRHVDPVQAMAWGFGTVLRAEHPHRWGGLVDVPERPDQGAVRMLRTLISGTGREDEVALRGNGAHARRLVRAAYGDTGPRGSWTPRGTVLITGGTGALGGHVARALAAEGAEHLLLVSRRGGEAPGATALAAELAALGSRVTLASCDVADRAALAALLDSIPDELPLSAVVHTAAALDDNVVDAVSVDQLATALRAKVDAARNLDELTRGADLSAFVLFSSLAGLMGAAGQATYAPGNAFLDALAQRRRAEGLPGTSLAWGLWADGGVSAGDFEQRLSRTGFGAMTPETAVRALTRALDRDETYLVVADIDWARVAATGGRRTHPLVHDLLTEAGAAVTVDAPVPAADLRLRLSGMSGAEQLRVLGELVRAEVAAVLGHESAERVAPERAFQDLGFTSLAAVELRNRLDAATGLALPATLAFDYPNSAALAGHIHAELLGGQALPVPTTVAGPVVGDDPIVVVGMGCRFPAGAESPERLWELLTAGVDAMSDFPTNRHWDLDSLAGTDSYVSRGAFLADAGGFDAEFFGISPREALAMDPQQRLLLEVSWEAFEDARIEPLALRGSRVGVFAGTNGQDYESVVREAGESLAGYGATGASASVLSGRVAYSFGFEGPAVTVDTACSSSLVALHLAAQALRSGECDLALAGGVTVMATPGAFIEFSRQGGLSADGRCKAFAESADGTAWGEGVGVLVVQRLSDAQREGRRVLAVVRGTAVNQDGASNGLTAPNGPSQQRVIRQALAFAGLSTSDVDVVEAHGTGTTLGDPIEAQALLATYGQGRDVPLLLGSVKSNIGHTQAAAGVAGIIKMILAMRHGVVPATLHVDAPSSHVDWSSGAVELVTESRQWPGAGRPRRAGVSSFGISGTNAHVIIEQPEPALVALPAGEPAPASSGGAVGLPVPWVVSGRSERALAGQAVRLVSFVRERSGLAPVDVSWSLVTSRAALEHRAVVWGSSVDELVAGLSAVVEGRPAVSGVVSAGRRAVLFTGQGSQRAGMGRELYDAFPVFASSFDAVCAQFDGLLPRPLREVVFAEAGSADAALVDQTVFAQAGLFAVEVALWELLASWGVRADFLAGHSIGEVTAAYVAGMLSLADACTLVAARGRLMQALPAGGVMAAVGASEEAVAELIGVTGAAVDVAAVNGPASVVVSGAADEVAVVVGTSRERGWRVKELSVSHAFHSRLMEPMLDEFASVVAGLDWRVPRVPIVSNVTGAVAEPLELVDPAYWVRHVRQAVRFADGVAALREQGVDTFLEVGPDATLTAMVAEIVGDAGVRRVAASRRDQPEVGALTSALGQLWVAGVPVDWAAYHGQTGARPRVVDLPTYAFEHTWYWPEAAPAARRDAHDDALDGRFWAAVESGDPDLVGGELGVGADEPFSAVLPKLAQWRRAAQQRSVVDSWRYRVVWRRQDTTGDENLTGTWLVLMLPGQEDHPLLAGLAERGAEVVPVVLDVLERDEIARRLAGAAENREPVAGLISLMSLAGAGVVEALAVAQALAVTEVQGRMWWLTRGAVSVDGSEPLTDLTAGAAVWGLGRVVGLEVPLRWGGLVDLPVLLGGGVWGRLCGVLSSSGGEDQVALRSSGVFVRRLVRAGSSAGVGGVGFRLSGTVLVTGGTGALGARVAVWAAGVGAEHVVLVSRRGGGAPGVGELVGRLEGLGVRVSVVACDVADRGAVAGLLGDLVGAGERLRAVVHAAGAAQLTSLGEVGVGEVEEVLRAKVGGAVVLDELTAGLDLDAFVVFSSIAGVWGSAGQVGYAAANAFLDGLVVSRRGRGLVGTSVAWGPWAEAGMAVGVAGEQLSRRGLPGMVPELAVVALQGVLEGGESDVVVADVRWDRFVPSFTALRPSRLFTEIPEAQSAIEAAARAETAPTDQASALRQRLAALTPTEVEASLLDLVRSQVASVLGHATVEAVAPDRAFQRLGFDSLTAVELRNRLTAETGLALPSTLVFDHPTPAALVAFIREAVLGAPGDAPAERRITAVDDDPIVIVGMGCRLPGGVASPDELWQLLCAEGDGISEFPLDRGWDGFLNDGLSDTSFVRRGGFVYDAGEFDAEFFGISPREALAMDPQQRLLLETSWEAVESAGIDPTSLRGGAVGVFAGASFQGYASGSVGRAQEVGGHLLTGNATSVLSGRVAYSFGFEGPAVTVDTACSSSLVALHLAAQALRSGECDLALAGGVTVMASPATFAEFSIQGGLSADGRCKSFSDAADGTGWSEGVGMLLVQRLSDARRDGRRVLAVVRGTAVNQDGASNGLTAPNGPSQQRVIRQALAFAGLSTSDVDVVEAHGTGTTLGDPIEAQALLATYGQGRDVPLLLGSVKSNIGHTQAAAGVAGIIKMILAMRHGVVPATLHVDAPSSHVDWSSGAVELVTESRQWPGVGRARRAGVSSFGISGTNAHVIIEQPESVAEPAPQSELGQLAAGAAVEPALGLAAAPGAEPVAAAVEPGIAPDAVPVESVAAPDAALRGGTDRIGSADGVSVPASARGASVALPVPWVVSGRSERGLAGQAVRLVSFVRERSGLAPVDVSWSLVTSRAALEHRAVVWGSSVDELVAGLSAVVEGRPAVSGVVSAGRRAVLFTGQGSQRAGMGRELYEAFPVFASSFDAVCAQFDGLLPRPLREVVFAEAGSADAALVDQTVFAQAGLFAVEVALWELLASWGVRADFLAGHSIGEVTAAYVAGMLSLADACVLVAARGRLMQALPAGGVMAAVGAPEADVCGVIDAAGAAVDVAAVNGPASVVVSGAAVEVAVVVASCRERGWRTKELSVSHAFHSRLMEPMLDEFASVVAGLSWQSPRVPVVSNVTGAVADSGEITDPAYWVRHVRQAVRFADGVAALREQGVDTFLEVGPDAVLTAMAAEAEAADDVRYVATLRRNQSDVTTLTSAVGQLWAAGVPVDWTAYHGQTGARPRVVELPTYAFDRQRYWLEDPRPASPAAGAAAPSDEQFWAAVESGDLGVLDDELGADEPSTALLPKLARWRRATQQRAAVDSWRYRATWRTADVPASATLPGTWLLLMAPGQQDHPAAVELAARADRAVPVLVPAGADRDRVARLLREAMGSDDRDADVVSLLSLADPREPASSREPAAVPAAVEVTTALVVAQALTDVGGAGRLWWLTRGAVSVGGSDELTDVAGAAVWGLGRVVGLEVPLRWGGLVDLPVLLGGGVWGRLCGVLSSSGGEDQVALRSSGVFVRRLVRAGSSAGVGGVGFRLSGTVLVTGGTGALGARVAVWAAGVGAEHVVLVSRRGGGAPGVGELVGRLEGLGVRVSVVACDVADRGAVAGLLGDLVGAGERLRAVVHAAGAAQLTSLGEVGVGEVEEVLRAKVGGAVVLDELTAGLDLDAFVVFSSIAGVWGSAGQVGYAAANAFLDGLVVSRRGRGLVGTSVAWGPWAEAGMAVGVAGEQLSRRGLPGMVPELAVVALQGVLEGGESDVVVADVRWDRFVPSFTALRPSRLFTEIPEAQPGQGEDAPTREDRGAATALRERLAAASGPERDRILLDLVRGTAAAVLGHATPSGIRPSRGFLELGFDSLTAVELRNRLTAETGIGLPATLVFDHPTPNALAGHLRAELAPEQPAMPIVAEIERLDQLLGGLPGDQVDDAVIGRLEDLVARWRGRPAAVAPAPAAGQELESASREELFDIIQREFGKS</sequence>
<feature type="active site" description="Proton donor; for dehydratase activity" evidence="9">
    <location>
        <position position="1124"/>
    </location>
</feature>
<dbReference type="InterPro" id="IPR042104">
    <property type="entry name" value="PKS_dehydratase_sf"/>
</dbReference>
<dbReference type="InterPro" id="IPR014031">
    <property type="entry name" value="Ketoacyl_synth_C"/>
</dbReference>
<dbReference type="InterPro" id="IPR016035">
    <property type="entry name" value="Acyl_Trfase/lysoPLipase"/>
</dbReference>
<feature type="domain" description="Carrier" evidence="10">
    <location>
        <begin position="4734"/>
        <end position="4809"/>
    </location>
</feature>
<proteinExistence type="predicted"/>
<feature type="domain" description="PKS/mFAS DH" evidence="12">
    <location>
        <begin position="929"/>
        <end position="1200"/>
    </location>
</feature>
<dbReference type="InterPro" id="IPR036736">
    <property type="entry name" value="ACP-like_sf"/>
</dbReference>
<dbReference type="Gene3D" id="6.10.140.1830">
    <property type="match status" value="3"/>
</dbReference>
<dbReference type="PROSITE" id="PS50075">
    <property type="entry name" value="CARRIER"/>
    <property type="match status" value="4"/>
</dbReference>
<dbReference type="FunFam" id="3.40.366.10:FF:000002">
    <property type="entry name" value="Probable polyketide synthase 2"/>
    <property type="match status" value="4"/>
</dbReference>
<feature type="domain" description="Carrier" evidence="10">
    <location>
        <begin position="6340"/>
        <end position="6415"/>
    </location>
</feature>
<dbReference type="PROSITE" id="PS00606">
    <property type="entry name" value="KS3_1"/>
    <property type="match status" value="4"/>
</dbReference>
<dbReference type="Pfam" id="PF21089">
    <property type="entry name" value="PKS_DH_N"/>
    <property type="match status" value="1"/>
</dbReference>
<feature type="domain" description="Carrier" evidence="10">
    <location>
        <begin position="3207"/>
        <end position="3282"/>
    </location>
</feature>
<dbReference type="Pfam" id="PF14765">
    <property type="entry name" value="PS-DH"/>
    <property type="match status" value="1"/>
</dbReference>
<organism evidence="13 14">
    <name type="scientific">Micromonospora echinofusca</name>
    <dbReference type="NCBI Taxonomy" id="47858"/>
    <lineage>
        <taxon>Bacteria</taxon>
        <taxon>Bacillati</taxon>
        <taxon>Actinomycetota</taxon>
        <taxon>Actinomycetes</taxon>
        <taxon>Micromonosporales</taxon>
        <taxon>Micromonosporaceae</taxon>
        <taxon>Micromonospora</taxon>
    </lineage>
</organism>
<feature type="domain" description="Ketosynthase family 3 (KS3)" evidence="11">
    <location>
        <begin position="33"/>
        <end position="459"/>
    </location>
</feature>
<dbReference type="SMART" id="SM00826">
    <property type="entry name" value="PKS_DH"/>
    <property type="match status" value="1"/>
</dbReference>
<dbReference type="PANTHER" id="PTHR43775">
    <property type="entry name" value="FATTY ACID SYNTHASE"/>
    <property type="match status" value="1"/>
</dbReference>
<dbReference type="FunFam" id="1.10.1200.10:FF:000007">
    <property type="entry name" value="Probable polyketide synthase pks17"/>
    <property type="match status" value="4"/>
</dbReference>
<dbReference type="SUPFAM" id="SSF51735">
    <property type="entry name" value="NAD(P)-binding Rossmann-fold domains"/>
    <property type="match status" value="8"/>
</dbReference>
<dbReference type="InterPro" id="IPR016036">
    <property type="entry name" value="Malonyl_transacylase_ACP-bd"/>
</dbReference>
<dbReference type="InterPro" id="IPR001227">
    <property type="entry name" value="Ac_transferase_dom_sf"/>
</dbReference>
<dbReference type="GO" id="GO:0033068">
    <property type="term" value="P:macrolide biosynthetic process"/>
    <property type="evidence" value="ECO:0007669"/>
    <property type="project" value="UniProtKB-ARBA"/>
</dbReference>
<feature type="domain" description="Ketosynthase family 3 (KS3)" evidence="11">
    <location>
        <begin position="3301"/>
        <end position="3719"/>
    </location>
</feature>
<keyword evidence="4" id="KW-0597">Phosphoprotein</keyword>
<evidence type="ECO:0000256" key="8">
    <source>
        <dbReference type="ARBA" id="ARBA00023315"/>
    </source>
</evidence>
<evidence type="ECO:0000256" key="2">
    <source>
        <dbReference type="ARBA" id="ARBA00004792"/>
    </source>
</evidence>
<dbReference type="CDD" id="cd08956">
    <property type="entry name" value="KR_3_FAS_SDR_x"/>
    <property type="match status" value="1"/>
</dbReference>
<evidence type="ECO:0000256" key="9">
    <source>
        <dbReference type="PROSITE-ProRule" id="PRU01363"/>
    </source>
</evidence>
<dbReference type="SMART" id="SM00827">
    <property type="entry name" value="PKS_AT"/>
    <property type="match status" value="4"/>
</dbReference>
<dbReference type="InterPro" id="IPR049552">
    <property type="entry name" value="PKS_DH_N"/>
</dbReference>
<dbReference type="InterPro" id="IPR041618">
    <property type="entry name" value="PKS_DE"/>
</dbReference>
<dbReference type="InterPro" id="IPR036291">
    <property type="entry name" value="NAD(P)-bd_dom_sf"/>
</dbReference>
<dbReference type="CDD" id="cd08952">
    <property type="entry name" value="KR_1_SDR_x"/>
    <property type="match status" value="3"/>
</dbReference>
<dbReference type="PROSITE" id="PS52019">
    <property type="entry name" value="PKS_MFAS_DH"/>
    <property type="match status" value="1"/>
</dbReference>
<dbReference type="InterPro" id="IPR057326">
    <property type="entry name" value="KR_dom"/>
</dbReference>
<dbReference type="InterPro" id="IPR014030">
    <property type="entry name" value="Ketoacyl_synth_N"/>
</dbReference>
<dbReference type="InterPro" id="IPR055123">
    <property type="entry name" value="SpnB-like_Rossmann"/>
</dbReference>
<dbReference type="SUPFAM" id="SSF47336">
    <property type="entry name" value="ACP-like"/>
    <property type="match status" value="4"/>
</dbReference>
<dbReference type="InterPro" id="IPR020841">
    <property type="entry name" value="PKS_Beta-ketoAc_synthase_dom"/>
</dbReference>
<evidence type="ECO:0000259" key="10">
    <source>
        <dbReference type="PROSITE" id="PS50075"/>
    </source>
</evidence>
<keyword evidence="8" id="KW-0012">Acyltransferase</keyword>
<dbReference type="Pfam" id="PF08990">
    <property type="entry name" value="Docking"/>
    <property type="match status" value="1"/>
</dbReference>
<dbReference type="SUPFAM" id="SSF55048">
    <property type="entry name" value="Probable ACP-binding domain of malonyl-CoA ACP transacylase"/>
    <property type="match status" value="4"/>
</dbReference>
<keyword evidence="6" id="KW-0045">Antibiotic biosynthesis</keyword>
<dbReference type="GO" id="GO:0006633">
    <property type="term" value="P:fatty acid biosynthetic process"/>
    <property type="evidence" value="ECO:0007669"/>
    <property type="project" value="InterPro"/>
</dbReference>
<dbReference type="EMBL" id="LT607733">
    <property type="protein sequence ID" value="SCG16973.1"/>
    <property type="molecule type" value="Genomic_DNA"/>
</dbReference>
<evidence type="ECO:0000256" key="1">
    <source>
        <dbReference type="ARBA" id="ARBA00001957"/>
    </source>
</evidence>
<dbReference type="InterPro" id="IPR020807">
    <property type="entry name" value="PKS_DH"/>
</dbReference>
<dbReference type="Pfam" id="PF16197">
    <property type="entry name" value="KAsynt_C_assoc"/>
    <property type="match status" value="4"/>
</dbReference>
<dbReference type="Gene3D" id="3.40.47.10">
    <property type="match status" value="4"/>
</dbReference>
<feature type="active site" description="Proton acceptor; for dehydratase activity" evidence="9">
    <location>
        <position position="961"/>
    </location>
</feature>
<dbReference type="InterPro" id="IPR013968">
    <property type="entry name" value="PKS_KR"/>
</dbReference>
<reference evidence="13 14" key="1">
    <citation type="submission" date="2016-06" db="EMBL/GenBank/DDBJ databases">
        <authorList>
            <person name="Kjaerup R.B."/>
            <person name="Dalgaard T.S."/>
            <person name="Juul-Madsen H.R."/>
        </authorList>
    </citation>
    <scope>NUCLEOTIDE SEQUENCE [LARGE SCALE GENOMIC DNA]</scope>
    <source>
        <strain evidence="13 14">DSM 43913</strain>
    </source>
</reference>
<evidence type="ECO:0000313" key="13">
    <source>
        <dbReference type="EMBL" id="SCG16973.1"/>
    </source>
</evidence>
<dbReference type="GO" id="GO:0004312">
    <property type="term" value="F:fatty acid synthase activity"/>
    <property type="evidence" value="ECO:0007669"/>
    <property type="project" value="TreeGrafter"/>
</dbReference>
<dbReference type="Gene3D" id="3.10.129.110">
    <property type="entry name" value="Polyketide synthase dehydratase"/>
    <property type="match status" value="1"/>
</dbReference>
<comment type="cofactor">
    <cofactor evidence="1">
        <name>pantetheine 4'-phosphate</name>
        <dbReference type="ChEBI" id="CHEBI:47942"/>
    </cofactor>
</comment>
<dbReference type="InterPro" id="IPR049551">
    <property type="entry name" value="PKS_DH_C"/>
</dbReference>
<dbReference type="GO" id="GO:0031177">
    <property type="term" value="F:phosphopantetheine binding"/>
    <property type="evidence" value="ECO:0007669"/>
    <property type="project" value="InterPro"/>
</dbReference>
<dbReference type="Pfam" id="PF08659">
    <property type="entry name" value="KR"/>
    <property type="match status" value="4"/>
</dbReference>
<dbReference type="Pfam" id="PF00109">
    <property type="entry name" value="ketoacyl-synt"/>
    <property type="match status" value="4"/>
</dbReference>
<dbReference type="RefSeq" id="WP_089003541.1">
    <property type="nucleotide sequence ID" value="NZ_LT607733.1"/>
</dbReference>
<dbReference type="InterPro" id="IPR036299">
    <property type="entry name" value="Polyketide_synth_docking_sf"/>
</dbReference>
<evidence type="ECO:0000256" key="4">
    <source>
        <dbReference type="ARBA" id="ARBA00022553"/>
    </source>
</evidence>
<feature type="region of interest" description="N-terminal hotdog fold" evidence="9">
    <location>
        <begin position="929"/>
        <end position="1051"/>
    </location>
</feature>
<dbReference type="Pfam" id="PF22953">
    <property type="entry name" value="SpnB_Rossmann"/>
    <property type="match status" value="1"/>
</dbReference>
<dbReference type="InterPro" id="IPR050091">
    <property type="entry name" value="PKS_NRPS_Biosynth_Enz"/>
</dbReference>
<dbReference type="SUPFAM" id="SSF52151">
    <property type="entry name" value="FabD/lysophospholipase-like"/>
    <property type="match status" value="4"/>
</dbReference>
<dbReference type="InterPro" id="IPR006162">
    <property type="entry name" value="Ppantetheine_attach_site"/>
</dbReference>
<dbReference type="InterPro" id="IPR016039">
    <property type="entry name" value="Thiolase-like"/>
</dbReference>
<dbReference type="SMART" id="SM00825">
    <property type="entry name" value="PKS_KS"/>
    <property type="match status" value="4"/>
</dbReference>
<keyword evidence="14" id="KW-1185">Reference proteome</keyword>
<dbReference type="FunFam" id="3.40.47.10:FF:000019">
    <property type="entry name" value="Polyketide synthase type I"/>
    <property type="match status" value="4"/>
</dbReference>
<dbReference type="Gene3D" id="3.40.366.10">
    <property type="entry name" value="Malonyl-Coenzyme A Acyl Carrier Protein, domain 2"/>
    <property type="match status" value="4"/>
</dbReference>
<evidence type="ECO:0000259" key="11">
    <source>
        <dbReference type="PROSITE" id="PS52004"/>
    </source>
</evidence>
<dbReference type="InterPro" id="IPR014043">
    <property type="entry name" value="Acyl_transferase_dom"/>
</dbReference>
<dbReference type="InterPro" id="IPR032821">
    <property type="entry name" value="PKS_assoc"/>
</dbReference>
<dbReference type="PROSITE" id="PS52004">
    <property type="entry name" value="KS3_2"/>
    <property type="match status" value="4"/>
</dbReference>
<evidence type="ECO:0000256" key="7">
    <source>
        <dbReference type="ARBA" id="ARBA00023268"/>
    </source>
</evidence>
<dbReference type="SMART" id="SM01294">
    <property type="entry name" value="PKS_PP_betabranch"/>
    <property type="match status" value="4"/>
</dbReference>
<dbReference type="SUPFAM" id="SSF53901">
    <property type="entry name" value="Thiolase-like"/>
    <property type="match status" value="4"/>
</dbReference>
<dbReference type="SUPFAM" id="SSF101173">
    <property type="entry name" value="Docking domain B of the erythromycin polyketide synthase (DEBS)"/>
    <property type="match status" value="1"/>
</dbReference>
<evidence type="ECO:0000256" key="6">
    <source>
        <dbReference type="ARBA" id="ARBA00023194"/>
    </source>
</evidence>
<dbReference type="InterPro" id="IPR018201">
    <property type="entry name" value="Ketoacyl_synth_AS"/>
</dbReference>
<dbReference type="SMART" id="SM00823">
    <property type="entry name" value="PKS_PP"/>
    <property type="match status" value="4"/>
</dbReference>
<protein>
    <submittedName>
        <fullName evidence="13">Acyl transferase domain-containing protein</fullName>
    </submittedName>
</protein>
<keyword evidence="7" id="KW-0511">Multifunctional enzyme</keyword>
<dbReference type="Gene3D" id="1.10.1200.10">
    <property type="entry name" value="ACP-like"/>
    <property type="match status" value="4"/>
</dbReference>
<dbReference type="Gene3D" id="3.30.70.3290">
    <property type="match status" value="4"/>
</dbReference>
<keyword evidence="3" id="KW-0596">Phosphopantetheine</keyword>
<dbReference type="Pfam" id="PF02801">
    <property type="entry name" value="Ketoacyl-synt_C"/>
    <property type="match status" value="4"/>
</dbReference>
<dbReference type="Pfam" id="PF00698">
    <property type="entry name" value="Acyl_transf_1"/>
    <property type="match status" value="4"/>
</dbReference>
<comment type="pathway">
    <text evidence="2">Antibiotic biosynthesis.</text>
</comment>
<dbReference type="SMART" id="SM00822">
    <property type="entry name" value="PKS_KR"/>
    <property type="match status" value="4"/>
</dbReference>
<evidence type="ECO:0000256" key="5">
    <source>
        <dbReference type="ARBA" id="ARBA00022679"/>
    </source>
</evidence>
<dbReference type="Proteomes" id="UP000198251">
    <property type="component" value="Chromosome I"/>
</dbReference>
<dbReference type="GO" id="GO:0004315">
    <property type="term" value="F:3-oxoacyl-[acyl-carrier-protein] synthase activity"/>
    <property type="evidence" value="ECO:0007669"/>
    <property type="project" value="InterPro"/>
</dbReference>
<dbReference type="CDD" id="cd00833">
    <property type="entry name" value="PKS"/>
    <property type="match status" value="4"/>
</dbReference>
<feature type="domain" description="Ketosynthase family 3 (KS3)" evidence="11">
    <location>
        <begin position="1774"/>
        <end position="2198"/>
    </location>
</feature>
<dbReference type="PROSITE" id="PS00012">
    <property type="entry name" value="PHOSPHOPANTETHEINE"/>
    <property type="match status" value="3"/>
</dbReference>
<dbReference type="InterPro" id="IPR049900">
    <property type="entry name" value="PKS_mFAS_DH"/>
</dbReference>